<dbReference type="RefSeq" id="WP_197956499.1">
    <property type="nucleotide sequence ID" value="NZ_CP065668.1"/>
</dbReference>
<gene>
    <name evidence="1" type="ORF">I6G66_06405</name>
</gene>
<accession>A0A7T2S681</accession>
<evidence type="ECO:0000313" key="2">
    <source>
        <dbReference type="Proteomes" id="UP000594778"/>
    </source>
</evidence>
<dbReference type="AlphaFoldDB" id="A0A7T2S681"/>
<dbReference type="EMBL" id="CP065668">
    <property type="protein sequence ID" value="QPS09649.1"/>
    <property type="molecule type" value="Genomic_DNA"/>
</dbReference>
<name>A0A7T2S681_DELAC</name>
<reference evidence="1 2" key="1">
    <citation type="submission" date="2020-12" db="EMBL/GenBank/DDBJ databases">
        <title>FDA dAtabase for Regulatory Grade micrObial Sequences (FDA-ARGOS): Supporting development and validation of Infectious Disease Dx tests.</title>
        <authorList>
            <person name="Sproer C."/>
            <person name="Gronow S."/>
            <person name="Severitt S."/>
            <person name="Schroder I."/>
            <person name="Tallon L."/>
            <person name="Sadzewicz L."/>
            <person name="Zhao X."/>
            <person name="Boylan J."/>
            <person name="Ott S."/>
            <person name="Bowen H."/>
            <person name="Vavikolanu K."/>
            <person name="Mehta A."/>
            <person name="Aluvathingal J."/>
            <person name="Nadendla S."/>
            <person name="Lowell S."/>
            <person name="Myers T."/>
            <person name="Yan Y."/>
            <person name="Sichtig H."/>
        </authorList>
    </citation>
    <scope>NUCLEOTIDE SEQUENCE [LARGE SCALE GENOMIC DNA]</scope>
    <source>
        <strain evidence="1 2">FDAARGOS_909</strain>
    </source>
</reference>
<sequence length="269" mass="29738">MNVVDAKGQPMPGVTVVTTLSGQNTEEKILNCLTNEAGKCPDMLYKVNRDTTYTYVTSYSSTAKLVAEKEGFYKTTASGFSNAGGVIKDSSGSQIKIVLLKPTDYLSPTLDASKANQEVKAGVLKFLEVIKLQSILVDTEVMLGGVGVSDFKGKSYLQLKLNSGNVYNSLKLNKYDIGKTLFDDSIRKILTPLNDNLVLPKGFYGYDVIIYGQTKSFTDKYALPKKIEYRFLMPSQAVRKYKDKEISGQALLDASVQLMDDERIELKLQ</sequence>
<dbReference type="Proteomes" id="UP000594778">
    <property type="component" value="Chromosome"/>
</dbReference>
<organism evidence="1 2">
    <name type="scientific">Delftia acidovorans</name>
    <name type="common">Pseudomonas acidovorans</name>
    <name type="synonym">Comamonas acidovorans</name>
    <dbReference type="NCBI Taxonomy" id="80866"/>
    <lineage>
        <taxon>Bacteria</taxon>
        <taxon>Pseudomonadati</taxon>
        <taxon>Pseudomonadota</taxon>
        <taxon>Betaproteobacteria</taxon>
        <taxon>Burkholderiales</taxon>
        <taxon>Comamonadaceae</taxon>
        <taxon>Delftia</taxon>
    </lineage>
</organism>
<protein>
    <submittedName>
        <fullName evidence="1">Uncharacterized protein</fullName>
    </submittedName>
</protein>
<evidence type="ECO:0000313" key="1">
    <source>
        <dbReference type="EMBL" id="QPS09649.1"/>
    </source>
</evidence>
<proteinExistence type="predicted"/>